<dbReference type="CDD" id="cd07377">
    <property type="entry name" value="WHTH_GntR"/>
    <property type="match status" value="1"/>
</dbReference>
<keyword evidence="2" id="KW-0238">DNA-binding</keyword>
<dbReference type="NCBIfam" id="NF007741">
    <property type="entry name" value="PRK10421.1"/>
    <property type="match status" value="1"/>
</dbReference>
<dbReference type="PROSITE" id="PS50949">
    <property type="entry name" value="HTH_GNTR"/>
    <property type="match status" value="1"/>
</dbReference>
<sequence>MRISDQVVMKLQALIEERHMKKGDRLPAERQLATSLGVSRPSLREAIQQLNSQGVLISRRGDGTYIQQLPEQWPQQLIVNPISNLIEEDPLYRFDVQEARLVLEGGTAWYAALRSTPEDRAKIHHYFNEISRHQNAGDSAQAAVADAEFHLAIAEASHNVVLIQMMRSLFDLLQYNVLLGRKKVYNDPVNGDLLSEQHFQVMDAIDRKDPEAARQAVCGHIEFVINHVRSLDEDEARQKRANRLNRVDSK</sequence>
<evidence type="ECO:0000313" key="5">
    <source>
        <dbReference type="EMBL" id="EXB06260.1"/>
    </source>
</evidence>
<dbReference type="Gene3D" id="1.20.120.530">
    <property type="entry name" value="GntR ligand-binding domain-like"/>
    <property type="match status" value="1"/>
</dbReference>
<gene>
    <name evidence="5" type="ORF">J512_1537</name>
</gene>
<dbReference type="Gene3D" id="1.10.10.10">
    <property type="entry name" value="Winged helix-like DNA-binding domain superfamily/Winged helix DNA-binding domain"/>
    <property type="match status" value="1"/>
</dbReference>
<feature type="domain" description="HTH gntR-type" evidence="4">
    <location>
        <begin position="1"/>
        <end position="69"/>
    </location>
</feature>
<comment type="caution">
    <text evidence="5">The sequence shown here is derived from an EMBL/GenBank/DDBJ whole genome shotgun (WGS) entry which is preliminary data.</text>
</comment>
<evidence type="ECO:0000256" key="2">
    <source>
        <dbReference type="ARBA" id="ARBA00023125"/>
    </source>
</evidence>
<dbReference type="SMART" id="SM00345">
    <property type="entry name" value="HTH_GNTR"/>
    <property type="match status" value="1"/>
</dbReference>
<dbReference type="Proteomes" id="UP000020595">
    <property type="component" value="Unassembled WGS sequence"/>
</dbReference>
<dbReference type="PRINTS" id="PR00035">
    <property type="entry name" value="HTHGNTR"/>
</dbReference>
<dbReference type="PANTHER" id="PTHR43537">
    <property type="entry name" value="TRANSCRIPTIONAL REGULATOR, GNTR FAMILY"/>
    <property type="match status" value="1"/>
</dbReference>
<dbReference type="AlphaFoldDB" id="A0A009HTB5"/>
<accession>A0A009HTB5</accession>
<evidence type="ECO:0000256" key="3">
    <source>
        <dbReference type="ARBA" id="ARBA00023163"/>
    </source>
</evidence>
<keyword evidence="3" id="KW-0804">Transcription</keyword>
<dbReference type="GO" id="GO:0003677">
    <property type="term" value="F:DNA binding"/>
    <property type="evidence" value="ECO:0007669"/>
    <property type="project" value="UniProtKB-KW"/>
</dbReference>
<dbReference type="GO" id="GO:0003700">
    <property type="term" value="F:DNA-binding transcription factor activity"/>
    <property type="evidence" value="ECO:0007669"/>
    <property type="project" value="InterPro"/>
</dbReference>
<dbReference type="PANTHER" id="PTHR43537:SF18">
    <property type="entry name" value="L-LACTATE DEHYDROGENASE OPERON REGULATORY PROTEIN-RELATED"/>
    <property type="match status" value="1"/>
</dbReference>
<dbReference type="InterPro" id="IPR008920">
    <property type="entry name" value="TF_FadR/GntR_C"/>
</dbReference>
<dbReference type="PATRIC" id="fig|1310613.3.peg.1478"/>
<dbReference type="RefSeq" id="WP_001222772.1">
    <property type="nucleotide sequence ID" value="NZ_JEWH01000014.1"/>
</dbReference>
<dbReference type="Pfam" id="PF00392">
    <property type="entry name" value="GntR"/>
    <property type="match status" value="1"/>
</dbReference>
<dbReference type="EMBL" id="JEWH01000014">
    <property type="protein sequence ID" value="EXB06260.1"/>
    <property type="molecule type" value="Genomic_DNA"/>
</dbReference>
<evidence type="ECO:0000313" key="6">
    <source>
        <dbReference type="Proteomes" id="UP000020595"/>
    </source>
</evidence>
<proteinExistence type="predicted"/>
<name>A0A009HTB5_ACIB9</name>
<evidence type="ECO:0000259" key="4">
    <source>
        <dbReference type="PROSITE" id="PS50949"/>
    </source>
</evidence>
<dbReference type="InterPro" id="IPR036390">
    <property type="entry name" value="WH_DNA-bd_sf"/>
</dbReference>
<dbReference type="SUPFAM" id="SSF46785">
    <property type="entry name" value="Winged helix' DNA-binding domain"/>
    <property type="match status" value="1"/>
</dbReference>
<reference evidence="5 6" key="1">
    <citation type="submission" date="2014-02" db="EMBL/GenBank/DDBJ databases">
        <title>Comparative genomics and transcriptomics to identify genetic mechanisms underlying the emergence of carbapenem resistant Acinetobacter baumannii (CRAb).</title>
        <authorList>
            <person name="Harris A.D."/>
            <person name="Johnson K.J."/>
            <person name="George J."/>
            <person name="Shefchek K."/>
            <person name="Daugherty S.C."/>
            <person name="Parankush S."/>
            <person name="Sadzewicz L."/>
            <person name="Tallon L."/>
            <person name="Sengamalay N."/>
            <person name="Hazen T.H."/>
            <person name="Rasko D.A."/>
        </authorList>
    </citation>
    <scope>NUCLEOTIDE SEQUENCE [LARGE SCALE GENOMIC DNA]</scope>
    <source>
        <strain evidence="5 6">1295743</strain>
    </source>
</reference>
<protein>
    <submittedName>
        <fullName evidence="5">Bacterial regulatory s, gntR family protein</fullName>
    </submittedName>
</protein>
<dbReference type="SUPFAM" id="SSF48008">
    <property type="entry name" value="GntR ligand-binding domain-like"/>
    <property type="match status" value="1"/>
</dbReference>
<organism evidence="5 6">
    <name type="scientific">Acinetobacter baumannii (strain 1295743)</name>
    <dbReference type="NCBI Taxonomy" id="1310613"/>
    <lineage>
        <taxon>Bacteria</taxon>
        <taxon>Pseudomonadati</taxon>
        <taxon>Pseudomonadota</taxon>
        <taxon>Gammaproteobacteria</taxon>
        <taxon>Moraxellales</taxon>
        <taxon>Moraxellaceae</taxon>
        <taxon>Acinetobacter</taxon>
        <taxon>Acinetobacter calcoaceticus/baumannii complex</taxon>
    </lineage>
</organism>
<dbReference type="SMR" id="A0A009HTB5"/>
<dbReference type="InterPro" id="IPR036388">
    <property type="entry name" value="WH-like_DNA-bd_sf"/>
</dbReference>
<keyword evidence="1" id="KW-0805">Transcription regulation</keyword>
<evidence type="ECO:0000256" key="1">
    <source>
        <dbReference type="ARBA" id="ARBA00023015"/>
    </source>
</evidence>
<dbReference type="Pfam" id="PF07729">
    <property type="entry name" value="FCD"/>
    <property type="match status" value="1"/>
</dbReference>
<dbReference type="SMART" id="SM00895">
    <property type="entry name" value="FCD"/>
    <property type="match status" value="1"/>
</dbReference>
<dbReference type="InterPro" id="IPR000524">
    <property type="entry name" value="Tscrpt_reg_HTH_GntR"/>
</dbReference>
<dbReference type="InterPro" id="IPR011711">
    <property type="entry name" value="GntR_C"/>
</dbReference>